<accession>A0A916Z225</accession>
<evidence type="ECO:0000313" key="2">
    <source>
        <dbReference type="Proteomes" id="UP000609064"/>
    </source>
</evidence>
<reference evidence="1" key="2">
    <citation type="submission" date="2020-09" db="EMBL/GenBank/DDBJ databases">
        <authorList>
            <person name="Sun Q."/>
            <person name="Zhou Y."/>
        </authorList>
    </citation>
    <scope>NUCLEOTIDE SEQUENCE</scope>
    <source>
        <strain evidence="1">CGMCC 1.15958</strain>
    </source>
</reference>
<reference evidence="1" key="1">
    <citation type="journal article" date="2014" name="Int. J. Syst. Evol. Microbiol.">
        <title>Complete genome sequence of Corynebacterium casei LMG S-19264T (=DSM 44701T), isolated from a smear-ripened cheese.</title>
        <authorList>
            <consortium name="US DOE Joint Genome Institute (JGI-PGF)"/>
            <person name="Walter F."/>
            <person name="Albersmeier A."/>
            <person name="Kalinowski J."/>
            <person name="Ruckert C."/>
        </authorList>
    </citation>
    <scope>NUCLEOTIDE SEQUENCE</scope>
    <source>
        <strain evidence="1">CGMCC 1.15958</strain>
    </source>
</reference>
<keyword evidence="2" id="KW-1185">Reference proteome</keyword>
<dbReference type="RefSeq" id="WP_188768472.1">
    <property type="nucleotide sequence ID" value="NZ_BMKK01000008.1"/>
</dbReference>
<proteinExistence type="predicted"/>
<protein>
    <submittedName>
        <fullName evidence="1">Uncharacterized protein</fullName>
    </submittedName>
</protein>
<comment type="caution">
    <text evidence="1">The sequence shown here is derived from an EMBL/GenBank/DDBJ whole genome shotgun (WGS) entry which is preliminary data.</text>
</comment>
<sequence>MKFDYDAFGKAMNSNKNNDIDVINSGKNYGWFYKDDDDSSEFNQVMEYRIKDGDHNYRTWHQESSMITHDAGMLVSVKIDHIRGENIDDHIVLLTGFDFNGKLFYGQAFVQMKEEDPFHTEIITSGDIIDTVHDQIQDKIKDNYGVNGSTEGRKQIPHIVRLNMKAMCDGVKK</sequence>
<dbReference type="AlphaFoldDB" id="A0A916Z225"/>
<name>A0A916Z225_9BACT</name>
<organism evidence="1 2">
    <name type="scientific">Emticicia aquatilis</name>
    <dbReference type="NCBI Taxonomy" id="1537369"/>
    <lineage>
        <taxon>Bacteria</taxon>
        <taxon>Pseudomonadati</taxon>
        <taxon>Bacteroidota</taxon>
        <taxon>Cytophagia</taxon>
        <taxon>Cytophagales</taxon>
        <taxon>Leadbetterellaceae</taxon>
        <taxon>Emticicia</taxon>
    </lineage>
</organism>
<dbReference type="EMBL" id="BMKK01000008">
    <property type="protein sequence ID" value="GGD70827.1"/>
    <property type="molecule type" value="Genomic_DNA"/>
</dbReference>
<gene>
    <name evidence="1" type="ORF">GCM10011514_38690</name>
</gene>
<dbReference type="Proteomes" id="UP000609064">
    <property type="component" value="Unassembled WGS sequence"/>
</dbReference>
<evidence type="ECO:0000313" key="1">
    <source>
        <dbReference type="EMBL" id="GGD70827.1"/>
    </source>
</evidence>